<dbReference type="InterPro" id="IPR015943">
    <property type="entry name" value="WD40/YVTN_repeat-like_dom_sf"/>
</dbReference>
<dbReference type="Gene3D" id="2.130.10.10">
    <property type="entry name" value="YVTN repeat-like/Quinoprotein amine dehydrogenase"/>
    <property type="match status" value="1"/>
</dbReference>
<reference evidence="2 3" key="1">
    <citation type="submission" date="2018-09" db="EMBL/GenBank/DDBJ databases">
        <authorList>
            <person name="Zhu H."/>
        </authorList>
    </citation>
    <scope>NUCLEOTIDE SEQUENCE [LARGE SCALE GENOMIC DNA]</scope>
    <source>
        <strain evidence="2 3">K2R01-6</strain>
    </source>
</reference>
<evidence type="ECO:0000259" key="1">
    <source>
        <dbReference type="Pfam" id="PF13360"/>
    </source>
</evidence>
<protein>
    <submittedName>
        <fullName evidence="2">Pyrrolo-quinoline quinone</fullName>
    </submittedName>
</protein>
<accession>A0A418W7M4</accession>
<dbReference type="Proteomes" id="UP000286100">
    <property type="component" value="Unassembled WGS sequence"/>
</dbReference>
<dbReference type="PANTHER" id="PTHR34512:SF30">
    <property type="entry name" value="OUTER MEMBRANE PROTEIN ASSEMBLY FACTOR BAMB"/>
    <property type="match status" value="1"/>
</dbReference>
<dbReference type="PROSITE" id="PS51257">
    <property type="entry name" value="PROKAR_LIPOPROTEIN"/>
    <property type="match status" value="1"/>
</dbReference>
<dbReference type="SMART" id="SM00564">
    <property type="entry name" value="PQQ"/>
    <property type="match status" value="5"/>
</dbReference>
<proteinExistence type="predicted"/>
<dbReference type="RefSeq" id="WP_119765305.1">
    <property type="nucleotide sequence ID" value="NZ_QYUM01000004.1"/>
</dbReference>
<evidence type="ECO:0000313" key="3">
    <source>
        <dbReference type="Proteomes" id="UP000286100"/>
    </source>
</evidence>
<feature type="domain" description="Pyrrolo-quinoline quinone repeat" evidence="1">
    <location>
        <begin position="149"/>
        <end position="376"/>
    </location>
</feature>
<dbReference type="PANTHER" id="PTHR34512">
    <property type="entry name" value="CELL SURFACE PROTEIN"/>
    <property type="match status" value="1"/>
</dbReference>
<feature type="domain" description="Pyrrolo-quinoline quinone repeat" evidence="1">
    <location>
        <begin position="94"/>
        <end position="144"/>
    </location>
</feature>
<keyword evidence="3" id="KW-1185">Reference proteome</keyword>
<dbReference type="SUPFAM" id="SSF50998">
    <property type="entry name" value="Quinoprotein alcohol dehydrogenase-like"/>
    <property type="match status" value="1"/>
</dbReference>
<name>A0A418W7M4_9SPHN</name>
<dbReference type="InterPro" id="IPR002372">
    <property type="entry name" value="PQQ_rpt_dom"/>
</dbReference>
<gene>
    <name evidence="2" type="ORF">D3876_19415</name>
</gene>
<dbReference type="Pfam" id="PF13360">
    <property type="entry name" value="PQQ_2"/>
    <property type="match status" value="2"/>
</dbReference>
<dbReference type="OrthoDB" id="5290752at2"/>
<dbReference type="InterPro" id="IPR011047">
    <property type="entry name" value="Quinoprotein_ADH-like_sf"/>
</dbReference>
<dbReference type="AlphaFoldDB" id="A0A418W7M4"/>
<sequence length="457" mass="47615">MTLVRNGVLVAAAAILLGGCSILGGGGDNKPKTPTVGKRVPVLTAETSVEVDPALAEVAVVLPAAAANAEWTQPGGSASKSMGHLALGASLSPAWTANMAGSSKYERLASAPVVAEGRVYAVDSRAKLHAYDAQSGAEVWTVQIGDAKDVAGGRSWWTGELTGDVGLLFGGGVSYDGGTLYATNGIGDVAAFNAQTGAQLWKKRPGGPLRGAPGVGNGNVYVMSQDNQIFAMRMSDGNLEWTRSGTLETAGVFGVASPAVAQGTVVAGYSSGELSAYRYENGQEVWQDALARTSISTQVGILSDIDADPVIDQGRVFAVGQGGRMVSLELVTGQRLWEINVAGIATPWVSGEWVFVVTDEAKLLCLSRVSGKVRWMTQLARYENEKKKTGPISWQGPVLAGDRLVLVNNQGVLAEVSPTDGAIGNQRELKAAVDLPPVVANNTLYILDDSGRLTAFR</sequence>
<organism evidence="2 3">
    <name type="scientific">Sphingomonas cavernae</name>
    <dbReference type="NCBI Taxonomy" id="2320861"/>
    <lineage>
        <taxon>Bacteria</taxon>
        <taxon>Pseudomonadati</taxon>
        <taxon>Pseudomonadota</taxon>
        <taxon>Alphaproteobacteria</taxon>
        <taxon>Sphingomonadales</taxon>
        <taxon>Sphingomonadaceae</taxon>
        <taxon>Sphingomonas</taxon>
    </lineage>
</organism>
<dbReference type="EMBL" id="QYUM01000004">
    <property type="protein sequence ID" value="RJF86004.1"/>
    <property type="molecule type" value="Genomic_DNA"/>
</dbReference>
<evidence type="ECO:0000313" key="2">
    <source>
        <dbReference type="EMBL" id="RJF86004.1"/>
    </source>
</evidence>
<dbReference type="InterPro" id="IPR018391">
    <property type="entry name" value="PQQ_b-propeller_rpt"/>
</dbReference>
<comment type="caution">
    <text evidence="2">The sequence shown here is derived from an EMBL/GenBank/DDBJ whole genome shotgun (WGS) entry which is preliminary data.</text>
</comment>